<evidence type="ECO:0000313" key="2">
    <source>
        <dbReference type="Proteomes" id="UP000218244"/>
    </source>
</evidence>
<organism evidence="1 2">
    <name type="scientific">Corynebacterium suranareeae</name>
    <dbReference type="NCBI Taxonomy" id="2506452"/>
    <lineage>
        <taxon>Bacteria</taxon>
        <taxon>Bacillati</taxon>
        <taxon>Actinomycetota</taxon>
        <taxon>Actinomycetes</taxon>
        <taxon>Mycobacteriales</taxon>
        <taxon>Corynebacteriaceae</taxon>
        <taxon>Corynebacterium</taxon>
    </lineage>
</organism>
<sequence length="47" mass="5389">MQNSVAFWDPLNKNSVSSEQKLLLDSNEVLSPKKTRRTTKRPGFLIN</sequence>
<dbReference type="EMBL" id="AP017369">
    <property type="protein sequence ID" value="BAU97308.1"/>
    <property type="molecule type" value="Genomic_DNA"/>
</dbReference>
<dbReference type="AlphaFoldDB" id="A0A169S9A1"/>
<reference evidence="1 2" key="1">
    <citation type="submission" date="2016-02" db="EMBL/GenBank/DDBJ databases">
        <title>Corynebacterium glutamicum N24 whole genome sequencing project.</title>
        <authorList>
            <person name="Matsutani M."/>
            <person name="Nangtapong N."/>
            <person name="Yakushi T."/>
            <person name="Matsushita K."/>
        </authorList>
    </citation>
    <scope>NUCLEOTIDE SEQUENCE [LARGE SCALE GENOMIC DNA]</scope>
    <source>
        <strain evidence="1 2">N24</strain>
    </source>
</reference>
<protein>
    <submittedName>
        <fullName evidence="1">Uncharacterized protein</fullName>
    </submittedName>
</protein>
<accession>A0A169S9A1</accession>
<keyword evidence="2" id="KW-1185">Reference proteome</keyword>
<dbReference type="Proteomes" id="UP000218244">
    <property type="component" value="Chromosome"/>
</dbReference>
<dbReference type="KEGG" id="csur:N24_3046"/>
<name>A0A169S9A1_9CORY</name>
<gene>
    <name evidence="1" type="ORF">N24_3046</name>
</gene>
<proteinExistence type="predicted"/>
<evidence type="ECO:0000313" key="1">
    <source>
        <dbReference type="EMBL" id="BAU97308.1"/>
    </source>
</evidence>